<feature type="transmembrane region" description="Helical" evidence="5">
    <location>
        <begin position="137"/>
        <end position="157"/>
    </location>
</feature>
<name>A0A8B8FD03_9HEMI</name>
<dbReference type="AlphaFoldDB" id="A0A8B8FD03"/>
<evidence type="ECO:0000256" key="4">
    <source>
        <dbReference type="ARBA" id="ARBA00023136"/>
    </source>
</evidence>
<feature type="transmembrane region" description="Helical" evidence="5">
    <location>
        <begin position="109"/>
        <end position="131"/>
    </location>
</feature>
<dbReference type="GeneID" id="112682074"/>
<dbReference type="RefSeq" id="XP_025408323.1">
    <property type="nucleotide sequence ID" value="XM_025552538.1"/>
</dbReference>
<comment type="subcellular location">
    <subcellularLocation>
        <location evidence="1">Membrane</location>
        <topology evidence="1">Multi-pass membrane protein</topology>
    </subcellularLocation>
</comment>
<dbReference type="PANTHER" id="PTHR13531:SF6">
    <property type="entry name" value="TMEM (HUMAN TRANSMEMBRANE PROTEIN) HOMOLOG"/>
    <property type="match status" value="1"/>
</dbReference>
<dbReference type="InterPro" id="IPR019184">
    <property type="entry name" value="Uncharacterised_TM-17"/>
</dbReference>
<dbReference type="GO" id="GO:1905515">
    <property type="term" value="P:non-motile cilium assembly"/>
    <property type="evidence" value="ECO:0007669"/>
    <property type="project" value="TreeGrafter"/>
</dbReference>
<dbReference type="OrthoDB" id="311720at2759"/>
<evidence type="ECO:0000313" key="6">
    <source>
        <dbReference type="Proteomes" id="UP000694846"/>
    </source>
</evidence>
<accession>A0A8B8FD03</accession>
<dbReference type="PANTHER" id="PTHR13531">
    <property type="entry name" value="GEO07735P1-RELATED-RELATED"/>
    <property type="match status" value="1"/>
</dbReference>
<keyword evidence="4 5" id="KW-0472">Membrane</keyword>
<protein>
    <submittedName>
        <fullName evidence="7 8">Transmembrane protein 17-like</fullName>
    </submittedName>
</protein>
<dbReference type="RefSeq" id="XP_025408322.1">
    <property type="nucleotide sequence ID" value="XM_025552537.1"/>
</dbReference>
<evidence type="ECO:0000256" key="1">
    <source>
        <dbReference type="ARBA" id="ARBA00004141"/>
    </source>
</evidence>
<dbReference type="GO" id="GO:0016020">
    <property type="term" value="C:membrane"/>
    <property type="evidence" value="ECO:0007669"/>
    <property type="project" value="UniProtKB-SubCell"/>
</dbReference>
<dbReference type="Pfam" id="PF09799">
    <property type="entry name" value="Transmemb_17"/>
    <property type="match status" value="1"/>
</dbReference>
<keyword evidence="2 5" id="KW-0812">Transmembrane</keyword>
<keyword evidence="6" id="KW-1185">Reference proteome</keyword>
<dbReference type="Proteomes" id="UP000694846">
    <property type="component" value="Unplaced"/>
</dbReference>
<evidence type="ECO:0000313" key="7">
    <source>
        <dbReference type="RefSeq" id="XP_025408322.1"/>
    </source>
</evidence>
<evidence type="ECO:0000256" key="3">
    <source>
        <dbReference type="ARBA" id="ARBA00022989"/>
    </source>
</evidence>
<evidence type="ECO:0000256" key="2">
    <source>
        <dbReference type="ARBA" id="ARBA00022692"/>
    </source>
</evidence>
<evidence type="ECO:0000256" key="5">
    <source>
        <dbReference type="SAM" id="Phobius"/>
    </source>
</evidence>
<sequence>MSDSWRQTMINITDRIFPSIIPSHERVGPAFGNEIVSSLPLQMSLYFNIVYFPFWLYTFVSLILIKFSCLNMLFQTIISVSLFLILMLECTRLYLGVQGNLKEKIPDLAAFWMFSLILQLPLQLLFLLINTMPVERAVQGIMCILLLSQLIFGFVILRDMAEHHKLRFHISQFYSGQHSKTE</sequence>
<feature type="transmembrane region" description="Helical" evidence="5">
    <location>
        <begin position="45"/>
        <end position="65"/>
    </location>
</feature>
<proteinExistence type="predicted"/>
<reference evidence="7 8" key="1">
    <citation type="submission" date="2025-04" db="UniProtKB">
        <authorList>
            <consortium name="RefSeq"/>
        </authorList>
    </citation>
    <scope>IDENTIFICATION</scope>
    <source>
        <tissue evidence="7 8">Whole body</tissue>
    </source>
</reference>
<organism evidence="6 7">
    <name type="scientific">Sipha flava</name>
    <name type="common">yellow sugarcane aphid</name>
    <dbReference type="NCBI Taxonomy" id="143950"/>
    <lineage>
        <taxon>Eukaryota</taxon>
        <taxon>Metazoa</taxon>
        <taxon>Ecdysozoa</taxon>
        <taxon>Arthropoda</taxon>
        <taxon>Hexapoda</taxon>
        <taxon>Insecta</taxon>
        <taxon>Pterygota</taxon>
        <taxon>Neoptera</taxon>
        <taxon>Paraneoptera</taxon>
        <taxon>Hemiptera</taxon>
        <taxon>Sternorrhyncha</taxon>
        <taxon>Aphidomorpha</taxon>
        <taxon>Aphidoidea</taxon>
        <taxon>Aphididae</taxon>
        <taxon>Sipha</taxon>
    </lineage>
</organism>
<gene>
    <name evidence="7 8" type="primary">LOC112682074</name>
</gene>
<dbReference type="GO" id="GO:0035869">
    <property type="term" value="C:ciliary transition zone"/>
    <property type="evidence" value="ECO:0007669"/>
    <property type="project" value="TreeGrafter"/>
</dbReference>
<feature type="transmembrane region" description="Helical" evidence="5">
    <location>
        <begin position="77"/>
        <end position="97"/>
    </location>
</feature>
<keyword evidence="3 5" id="KW-1133">Transmembrane helix</keyword>
<evidence type="ECO:0000313" key="8">
    <source>
        <dbReference type="RefSeq" id="XP_025408323.1"/>
    </source>
</evidence>